<dbReference type="Pfam" id="PF24883">
    <property type="entry name" value="NPHP3_N"/>
    <property type="match status" value="1"/>
</dbReference>
<dbReference type="Pfam" id="PF22939">
    <property type="entry name" value="WHD_GPIID"/>
    <property type="match status" value="1"/>
</dbReference>
<dbReference type="Pfam" id="PF12796">
    <property type="entry name" value="Ank_2"/>
    <property type="match status" value="2"/>
</dbReference>
<dbReference type="SUPFAM" id="SSF52540">
    <property type="entry name" value="P-loop containing nucleoside triphosphate hydrolases"/>
    <property type="match status" value="1"/>
</dbReference>
<dbReference type="AlphaFoldDB" id="A0A146FWH6"/>
<evidence type="ECO:0000259" key="3">
    <source>
        <dbReference type="Pfam" id="PF22939"/>
    </source>
</evidence>
<keyword evidence="2" id="KW-0040">ANK repeat</keyword>
<organism evidence="5 6">
    <name type="scientific">Aspergillus kawachii</name>
    <name type="common">White koji mold</name>
    <name type="synonym">Aspergillus awamori var. kawachi</name>
    <dbReference type="NCBI Taxonomy" id="1069201"/>
    <lineage>
        <taxon>Eukaryota</taxon>
        <taxon>Fungi</taxon>
        <taxon>Dikarya</taxon>
        <taxon>Ascomycota</taxon>
        <taxon>Pezizomycotina</taxon>
        <taxon>Eurotiomycetes</taxon>
        <taxon>Eurotiomycetidae</taxon>
        <taxon>Eurotiales</taxon>
        <taxon>Aspergillaceae</taxon>
        <taxon>Aspergillus</taxon>
        <taxon>Aspergillus subgen. Circumdati</taxon>
    </lineage>
</organism>
<dbReference type="InterPro" id="IPR036770">
    <property type="entry name" value="Ankyrin_rpt-contain_sf"/>
</dbReference>
<proteinExistence type="predicted"/>
<dbReference type="EMBL" id="BCWF01000032">
    <property type="protein sequence ID" value="GAT30084.1"/>
    <property type="molecule type" value="Genomic_DNA"/>
</dbReference>
<dbReference type="SUPFAM" id="SSF48403">
    <property type="entry name" value="Ankyrin repeat"/>
    <property type="match status" value="1"/>
</dbReference>
<sequence>MSFGFGVGDFLATLQLADDLKKRFAQAPSGFKAISGEDLTLGIGADIQSMKGHHDMQQRNETLAWICPIDASERHHKIISSRHEETGKWFLESEELRSWISDEKSKALLCTGAPGAGKTVLSSIAVDHLQREFSLNSSFAVAYHYFHYQERIEYSELLSSLLRQLLQGNQSLYESITKRRYLLPPRSTRLAKEDIEKIFSVAVSECSEVLLVVDALDECNDVYVRRQFLAWARKLLDIGGCTKVKLLATARPGDYFGHLISRADTLEIQASEGDMESFLDGNLDYLPRFLRRKPELWAYVRRQILDSADGIFLLARLYYNLILDEKNEKRVRALGGQFQSGSGAYDHAYNETLKRINLQSSFSQDLAKRVLGWLTFSARPLSALELQHAVAVEIGEPEFDGMNVTDVEEIASVCCGLVTVDENNNTVKLVHLTAQEYLERTREAWFPTVHEYLTNTCLTYVSFDVFEQQVLLKSGRQEHRQEYPLYRYSAQELGTHLHQSLGNDTLLASFIKNDAKVTRCMREMFGLSETPYTIVDSATSENFTPLFYAAAYGYNEVASLLIDRGANVHYENANKETPIFFAAKSGAGIQRGPISTVSMGDHALVMKVLRDAGANINQENKQWETPLFTAAANGNLRAVELLLDWGARIHSTDRWKHHLADPLTAAAQKGHVDITRLLIAKGAGSPRLMRDTDVSASFWGLSCLTKAGLERDNYAIESILKESNSPSFLDEFHRLPLHWAASRGDITLVQRILKTGCDPNPKDIFGRTPLFAAICMGQVKVVKILLDHPSIETHIEDRLGFSPLQESYRRQVSLSDVKYNPFYMPGITDAKPWGEITDLLKAKIGQLKRSTTEL</sequence>
<feature type="repeat" description="ANK" evidence="2">
    <location>
        <begin position="541"/>
        <end position="573"/>
    </location>
</feature>
<dbReference type="Gene3D" id="1.25.40.20">
    <property type="entry name" value="Ankyrin repeat-containing domain"/>
    <property type="match status" value="2"/>
</dbReference>
<dbReference type="VEuPathDB" id="FungiDB:ASPFODRAFT_687229"/>
<feature type="domain" description="GPI inositol-deacylase winged helix" evidence="3">
    <location>
        <begin position="362"/>
        <end position="439"/>
    </location>
</feature>
<comment type="caution">
    <text evidence="5">The sequence shown here is derived from an EMBL/GenBank/DDBJ whole genome shotgun (WGS) entry which is preliminary data.</text>
</comment>
<dbReference type="VEuPathDB" id="FungiDB:ASPFODRAFT_653719"/>
<dbReference type="Pfam" id="PF00023">
    <property type="entry name" value="Ank"/>
    <property type="match status" value="1"/>
</dbReference>
<dbReference type="InterPro" id="IPR056884">
    <property type="entry name" value="NPHP3-like_N"/>
</dbReference>
<dbReference type="InterPro" id="IPR027417">
    <property type="entry name" value="P-loop_NTPase"/>
</dbReference>
<keyword evidence="1" id="KW-0677">Repeat</keyword>
<dbReference type="PROSITE" id="PS50088">
    <property type="entry name" value="ANK_REPEAT"/>
    <property type="match status" value="3"/>
</dbReference>
<feature type="repeat" description="ANK" evidence="2">
    <location>
        <begin position="732"/>
        <end position="764"/>
    </location>
</feature>
<dbReference type="InterPro" id="IPR054471">
    <property type="entry name" value="GPIID_WHD"/>
</dbReference>
<dbReference type="Proteomes" id="UP000075230">
    <property type="component" value="Unassembled WGS sequence"/>
</dbReference>
<dbReference type="InterPro" id="IPR002110">
    <property type="entry name" value="Ankyrin_rpt"/>
</dbReference>
<dbReference type="PROSITE" id="PS50297">
    <property type="entry name" value="ANK_REP_REGION"/>
    <property type="match status" value="3"/>
</dbReference>
<dbReference type="SMART" id="SM00248">
    <property type="entry name" value="ANK"/>
    <property type="match status" value="6"/>
</dbReference>
<evidence type="ECO:0000313" key="6">
    <source>
        <dbReference type="Proteomes" id="UP000075230"/>
    </source>
</evidence>
<reference evidence="5 6" key="1">
    <citation type="journal article" date="2016" name="DNA Res.">
        <title>Genome sequence of Aspergillus luchuensis NBRC 4314.</title>
        <authorList>
            <person name="Yamada O."/>
            <person name="Machida M."/>
            <person name="Hosoyama A."/>
            <person name="Goto M."/>
            <person name="Takahashi T."/>
            <person name="Futagami T."/>
            <person name="Yamagata Y."/>
            <person name="Takeuchi M."/>
            <person name="Kobayashi T."/>
            <person name="Koike H."/>
            <person name="Abe K."/>
            <person name="Asai K."/>
            <person name="Arita M."/>
            <person name="Fujita N."/>
            <person name="Fukuda K."/>
            <person name="Higa K."/>
            <person name="Horikawa H."/>
            <person name="Ishikawa T."/>
            <person name="Jinno K."/>
            <person name="Kato Y."/>
            <person name="Kirimura K."/>
            <person name="Mizutani O."/>
            <person name="Nakasone K."/>
            <person name="Sano M."/>
            <person name="Shiraishi Y."/>
            <person name="Tsukahara M."/>
            <person name="Gomi K."/>
        </authorList>
    </citation>
    <scope>NUCLEOTIDE SEQUENCE [LARGE SCALE GENOMIC DNA]</scope>
    <source>
        <strain evidence="5 6">RIB 2604</strain>
    </source>
</reference>
<feature type="repeat" description="ANK" evidence="2">
    <location>
        <begin position="622"/>
        <end position="654"/>
    </location>
</feature>
<dbReference type="PANTHER" id="PTHR10039:SF15">
    <property type="entry name" value="NACHT DOMAIN-CONTAINING PROTEIN"/>
    <property type="match status" value="1"/>
</dbReference>
<dbReference type="PANTHER" id="PTHR10039">
    <property type="entry name" value="AMELOGENIN"/>
    <property type="match status" value="1"/>
</dbReference>
<evidence type="ECO:0000256" key="2">
    <source>
        <dbReference type="PROSITE-ProRule" id="PRU00023"/>
    </source>
</evidence>
<evidence type="ECO:0000256" key="1">
    <source>
        <dbReference type="ARBA" id="ARBA00022737"/>
    </source>
</evidence>
<protein>
    <submittedName>
        <fullName evidence="5">Ankyrin repeat-containing protein</fullName>
    </submittedName>
</protein>
<name>A0A146FWH6_ASPKA</name>
<reference evidence="6" key="2">
    <citation type="submission" date="2016-02" db="EMBL/GenBank/DDBJ databases">
        <title>Genome sequencing of Aspergillus luchuensis NBRC 4314.</title>
        <authorList>
            <person name="Yamada O."/>
        </authorList>
    </citation>
    <scope>NUCLEOTIDE SEQUENCE [LARGE SCALE GENOMIC DNA]</scope>
    <source>
        <strain evidence="6">RIB 2604</strain>
    </source>
</reference>
<accession>A0A146FWH6</accession>
<evidence type="ECO:0000313" key="5">
    <source>
        <dbReference type="EMBL" id="GAT30084.1"/>
    </source>
</evidence>
<dbReference type="Gene3D" id="3.40.50.300">
    <property type="entry name" value="P-loop containing nucleotide triphosphate hydrolases"/>
    <property type="match status" value="1"/>
</dbReference>
<feature type="domain" description="Nephrocystin 3-like N-terminal" evidence="4">
    <location>
        <begin position="86"/>
        <end position="251"/>
    </location>
</feature>
<evidence type="ECO:0000259" key="4">
    <source>
        <dbReference type="Pfam" id="PF24883"/>
    </source>
</evidence>
<gene>
    <name evidence="5" type="ORF">RIB2604_03300560</name>
</gene>